<dbReference type="AlphaFoldDB" id="A0A3B3QW62"/>
<reference evidence="2" key="1">
    <citation type="submission" date="2025-08" db="UniProtKB">
        <authorList>
            <consortium name="Ensembl"/>
        </authorList>
    </citation>
    <scope>IDENTIFICATION</scope>
</reference>
<dbReference type="Proteomes" id="UP000261540">
    <property type="component" value="Unplaced"/>
</dbReference>
<sequence>MLACLQRRQNPPAQHLVCAAKALEAPHSTNRKCDPATPTHTTRYPTAAELDAYAQKTAGNPLSIKIFPSNIRVPQHKHLNRTVNGLDTTGQRYSPYPHFHTAGYQGLLAVVKASPGPSAKGVLKSAEGRRTKLSPAQVAVAPYPPPTPAGLGLGHGAAAYRAASAKPLPAEAPAMAVPPPNVTVAASVIPLGGGRGLTLPPQSNLPSIQSIIYQINQHCQAQALQQVCQGVVVAPAPSNASPSKQATSSCSSGGGFAASLAAQSGLAYTGAEVVKAGAYGDSVDYLLWQQQQQQKQQQQQAALRMYSGGSGGGGALSKSPEACLPGGGAMGGASASRPYPLPASISGGGGLDRLGSSPLNCAAMHGNFSVGQYFAPPWNSVLATPDSDCYNPQELPPPQPHPHVAHGHLHPHTHLHHQQHQHHHHPHAATDSGGGSGLCCGLPSRSLCSASTLSSSLQSLEYLINDIHPPCIKEQMLGKGYETVSVPRLLDHQHAHIRLPVYR</sequence>
<feature type="region of interest" description="Disordered" evidence="1">
    <location>
        <begin position="391"/>
        <end position="435"/>
    </location>
</feature>
<name>A0A3B3QW62_9TELE</name>
<feature type="compositionally biased region" description="Basic residues" evidence="1">
    <location>
        <begin position="403"/>
        <end position="427"/>
    </location>
</feature>
<dbReference type="GeneTree" id="ENSGT00530000063811"/>
<dbReference type="OrthoDB" id="8932586at2759"/>
<evidence type="ECO:0000256" key="1">
    <source>
        <dbReference type="SAM" id="MobiDB-lite"/>
    </source>
</evidence>
<dbReference type="Pfam" id="PF15258">
    <property type="entry name" value="FAM222A"/>
    <property type="match status" value="2"/>
</dbReference>
<proteinExistence type="predicted"/>
<reference evidence="2" key="2">
    <citation type="submission" date="2025-09" db="UniProtKB">
        <authorList>
            <consortium name="Ensembl"/>
        </authorList>
    </citation>
    <scope>IDENTIFICATION</scope>
</reference>
<keyword evidence="3" id="KW-1185">Reference proteome</keyword>
<evidence type="ECO:0000313" key="3">
    <source>
        <dbReference type="Proteomes" id="UP000261540"/>
    </source>
</evidence>
<dbReference type="Ensembl" id="ENSPKIT00000034272.1">
    <property type="protein sequence ID" value="ENSPKIP00000010149.1"/>
    <property type="gene ID" value="ENSPKIG00000024978.1"/>
</dbReference>
<protein>
    <submittedName>
        <fullName evidence="2">Family with sequence similarity 222 member A</fullName>
    </submittedName>
</protein>
<accession>A0A3B3QW62</accession>
<feature type="region of interest" description="Disordered" evidence="1">
    <location>
        <begin position="299"/>
        <end position="320"/>
    </location>
</feature>
<dbReference type="PANTHER" id="PTHR16070">
    <property type="entry name" value="PROTEIN FAM222A-RELATED"/>
    <property type="match status" value="1"/>
</dbReference>
<organism evidence="2 3">
    <name type="scientific">Paramormyrops kingsleyae</name>
    <dbReference type="NCBI Taxonomy" id="1676925"/>
    <lineage>
        <taxon>Eukaryota</taxon>
        <taxon>Metazoa</taxon>
        <taxon>Chordata</taxon>
        <taxon>Craniata</taxon>
        <taxon>Vertebrata</taxon>
        <taxon>Euteleostomi</taxon>
        <taxon>Actinopterygii</taxon>
        <taxon>Neopterygii</taxon>
        <taxon>Teleostei</taxon>
        <taxon>Osteoglossocephala</taxon>
        <taxon>Osteoglossomorpha</taxon>
        <taxon>Osteoglossiformes</taxon>
        <taxon>Mormyridae</taxon>
        <taxon>Paramormyrops</taxon>
    </lineage>
</organism>
<evidence type="ECO:0000313" key="2">
    <source>
        <dbReference type="Ensembl" id="ENSPKIP00000010149.1"/>
    </source>
</evidence>
<dbReference type="PANTHER" id="PTHR16070:SF2">
    <property type="entry name" value="PROTEIN FAM222A"/>
    <property type="match status" value="1"/>
</dbReference>
<dbReference type="InterPro" id="IPR029340">
    <property type="entry name" value="FAM222"/>
</dbReference>